<proteinExistence type="predicted"/>
<organism evidence="1 2">
    <name type="scientific">Coprinopsis marcescibilis</name>
    <name type="common">Agaric fungus</name>
    <name type="synonym">Psathyrella marcescibilis</name>
    <dbReference type="NCBI Taxonomy" id="230819"/>
    <lineage>
        <taxon>Eukaryota</taxon>
        <taxon>Fungi</taxon>
        <taxon>Dikarya</taxon>
        <taxon>Basidiomycota</taxon>
        <taxon>Agaricomycotina</taxon>
        <taxon>Agaricomycetes</taxon>
        <taxon>Agaricomycetidae</taxon>
        <taxon>Agaricales</taxon>
        <taxon>Agaricineae</taxon>
        <taxon>Psathyrellaceae</taxon>
        <taxon>Coprinopsis</taxon>
    </lineage>
</organism>
<dbReference type="EMBL" id="ML210147">
    <property type="protein sequence ID" value="TFK30033.1"/>
    <property type="molecule type" value="Genomic_DNA"/>
</dbReference>
<dbReference type="OrthoDB" id="432970at2759"/>
<sequence length="185" mass="21211">GFCWNEECINSASLQCSICKTACTGCFFHDAECQQVTWKERKKECPQHKKAYDMNRILDQMNAEREAQPPPAPRQTHCTGCNERFSEDNPDDQVCPDCGYATCESCSYSNSRGSCYCENSNFGEFYCDRVPKYYHCSSHTGRHCKGDHHPEEYTAQDSPELFEARPRKCGTCGEVKLCMKKKYLN</sequence>
<dbReference type="STRING" id="230819.A0A5C3LC63"/>
<protein>
    <submittedName>
        <fullName evidence="1">Uncharacterized protein</fullName>
    </submittedName>
</protein>
<evidence type="ECO:0000313" key="1">
    <source>
        <dbReference type="EMBL" id="TFK30033.1"/>
    </source>
</evidence>
<dbReference type="AlphaFoldDB" id="A0A5C3LC63"/>
<feature type="non-terminal residue" evidence="1">
    <location>
        <position position="185"/>
    </location>
</feature>
<accession>A0A5C3LC63</accession>
<feature type="non-terminal residue" evidence="1">
    <location>
        <position position="1"/>
    </location>
</feature>
<keyword evidence="2" id="KW-1185">Reference proteome</keyword>
<dbReference type="Proteomes" id="UP000307440">
    <property type="component" value="Unassembled WGS sequence"/>
</dbReference>
<reference evidence="1 2" key="1">
    <citation type="journal article" date="2019" name="Nat. Ecol. Evol.">
        <title>Megaphylogeny resolves global patterns of mushroom evolution.</title>
        <authorList>
            <person name="Varga T."/>
            <person name="Krizsan K."/>
            <person name="Foldi C."/>
            <person name="Dima B."/>
            <person name="Sanchez-Garcia M."/>
            <person name="Sanchez-Ramirez S."/>
            <person name="Szollosi G.J."/>
            <person name="Szarkandi J.G."/>
            <person name="Papp V."/>
            <person name="Albert L."/>
            <person name="Andreopoulos W."/>
            <person name="Angelini C."/>
            <person name="Antonin V."/>
            <person name="Barry K.W."/>
            <person name="Bougher N.L."/>
            <person name="Buchanan P."/>
            <person name="Buyck B."/>
            <person name="Bense V."/>
            <person name="Catcheside P."/>
            <person name="Chovatia M."/>
            <person name="Cooper J."/>
            <person name="Damon W."/>
            <person name="Desjardin D."/>
            <person name="Finy P."/>
            <person name="Geml J."/>
            <person name="Haridas S."/>
            <person name="Hughes K."/>
            <person name="Justo A."/>
            <person name="Karasinski D."/>
            <person name="Kautmanova I."/>
            <person name="Kiss B."/>
            <person name="Kocsube S."/>
            <person name="Kotiranta H."/>
            <person name="LaButti K.M."/>
            <person name="Lechner B.E."/>
            <person name="Liimatainen K."/>
            <person name="Lipzen A."/>
            <person name="Lukacs Z."/>
            <person name="Mihaltcheva S."/>
            <person name="Morgado L.N."/>
            <person name="Niskanen T."/>
            <person name="Noordeloos M.E."/>
            <person name="Ohm R.A."/>
            <person name="Ortiz-Santana B."/>
            <person name="Ovrebo C."/>
            <person name="Racz N."/>
            <person name="Riley R."/>
            <person name="Savchenko A."/>
            <person name="Shiryaev A."/>
            <person name="Soop K."/>
            <person name="Spirin V."/>
            <person name="Szebenyi C."/>
            <person name="Tomsovsky M."/>
            <person name="Tulloss R.E."/>
            <person name="Uehling J."/>
            <person name="Grigoriev I.V."/>
            <person name="Vagvolgyi C."/>
            <person name="Papp T."/>
            <person name="Martin F.M."/>
            <person name="Miettinen O."/>
            <person name="Hibbett D.S."/>
            <person name="Nagy L.G."/>
        </authorList>
    </citation>
    <scope>NUCLEOTIDE SEQUENCE [LARGE SCALE GENOMIC DNA]</scope>
    <source>
        <strain evidence="1 2">CBS 121175</strain>
    </source>
</reference>
<name>A0A5C3LC63_COPMA</name>
<gene>
    <name evidence="1" type="ORF">FA15DRAFT_575175</name>
</gene>
<evidence type="ECO:0000313" key="2">
    <source>
        <dbReference type="Proteomes" id="UP000307440"/>
    </source>
</evidence>